<dbReference type="PANTHER" id="PTHR11895">
    <property type="entry name" value="TRANSAMIDASE"/>
    <property type="match status" value="1"/>
</dbReference>
<feature type="signal peptide" evidence="3">
    <location>
        <begin position="1"/>
        <end position="31"/>
    </location>
</feature>
<dbReference type="PROSITE" id="PS00571">
    <property type="entry name" value="AMIDASES"/>
    <property type="match status" value="1"/>
</dbReference>
<accession>A0ABW1UVJ5</accession>
<dbReference type="PANTHER" id="PTHR11895:SF7">
    <property type="entry name" value="GLUTAMYL-TRNA(GLN) AMIDOTRANSFERASE SUBUNIT A, MITOCHONDRIAL"/>
    <property type="match status" value="1"/>
</dbReference>
<dbReference type="Proteomes" id="UP001596186">
    <property type="component" value="Unassembled WGS sequence"/>
</dbReference>
<dbReference type="Pfam" id="PF01425">
    <property type="entry name" value="Amidase"/>
    <property type="match status" value="1"/>
</dbReference>
<dbReference type="InterPro" id="IPR000120">
    <property type="entry name" value="Amidase"/>
</dbReference>
<dbReference type="SUPFAM" id="SSF75304">
    <property type="entry name" value="Amidase signature (AS) enzymes"/>
    <property type="match status" value="1"/>
</dbReference>
<feature type="region of interest" description="Disordered" evidence="2">
    <location>
        <begin position="518"/>
        <end position="619"/>
    </location>
</feature>
<gene>
    <name evidence="5" type="ORF">ACFP1F_03570</name>
</gene>
<sequence>MKYHTWGNKISKIILFLFLFTLGAPVQTVLADEVATTPVENVSDFTIEDYENSSALELAEAVRSKKVTSVQLVNFAYQEIENKDQNLNAMITLRKDEALKEASEIQDTGQPFLGVPILLKGLGHTISGGSNTNGLYFEKDVISHGTSRITKSFQNEGFIVIGQTNFPEMGLKNITDSKLYGPTGSSWNPKYQAGGSSGGSATGVGAGYAPVATGSDSGGSIRIPASWNGIIGFKPSRASMTFDSSSEKNQTSHFAETKTMADTEKLFDDFSNGTANNINLDPKTIKIAYTTDSPVNTPVSSDAKLAVRKAVEFLRAQGYQVEKVKYPIDGMELMNDYDIIGAGSAGIVDYLATSKLKRHLEIDDVDLSTWAMYQLGLSIDKDDVANAWDSVNKIAEEMTEFHQQYPVFLTPTTASTAPKVGDPLMTSSLEQRIKNMDDLSKEDKEKLVLDQWMPSLNYSPFTQISNLTGEPAISLPTYVSSSGLPLGIQFNAARNNDRLLLQLGTLFEENDKFNQKYSSEVTNNGSSTTNKPKPDVKPEEPEKPEQPDRPVSIPGLQVDDGSSSTTIKDDNQQEQTVDSNVSEVSPEENAHRLLPDETETNNKKSSILVKNQKTEPRILPQTSEAKSALGLTGIAIISGIVYVKFKRE</sequence>
<feature type="domain" description="Amidase" evidence="4">
    <location>
        <begin position="72"/>
        <end position="501"/>
    </location>
</feature>
<proteinExistence type="inferred from homology"/>
<dbReference type="InterPro" id="IPR036928">
    <property type="entry name" value="AS_sf"/>
</dbReference>
<evidence type="ECO:0000313" key="6">
    <source>
        <dbReference type="Proteomes" id="UP001596186"/>
    </source>
</evidence>
<feature type="compositionally biased region" description="Basic and acidic residues" evidence="2">
    <location>
        <begin position="532"/>
        <end position="548"/>
    </location>
</feature>
<evidence type="ECO:0000256" key="3">
    <source>
        <dbReference type="SAM" id="SignalP"/>
    </source>
</evidence>
<dbReference type="EMBL" id="JBHSSN010000004">
    <property type="protein sequence ID" value="MFC6322844.1"/>
    <property type="molecule type" value="Genomic_DNA"/>
</dbReference>
<evidence type="ECO:0000259" key="4">
    <source>
        <dbReference type="Pfam" id="PF01425"/>
    </source>
</evidence>
<evidence type="ECO:0000313" key="5">
    <source>
        <dbReference type="EMBL" id="MFC6322844.1"/>
    </source>
</evidence>
<feature type="compositionally biased region" description="Polar residues" evidence="2">
    <location>
        <begin position="573"/>
        <end position="583"/>
    </location>
</feature>
<evidence type="ECO:0000256" key="2">
    <source>
        <dbReference type="SAM" id="MobiDB-lite"/>
    </source>
</evidence>
<protein>
    <submittedName>
        <fullName evidence="5">Amidase family protein</fullName>
    </submittedName>
</protein>
<dbReference type="RefSeq" id="WP_125593367.1">
    <property type="nucleotide sequence ID" value="NZ_JBHSSN010000004.1"/>
</dbReference>
<evidence type="ECO:0000256" key="1">
    <source>
        <dbReference type="ARBA" id="ARBA00009199"/>
    </source>
</evidence>
<feature type="compositionally biased region" description="Polar residues" evidence="2">
    <location>
        <begin position="518"/>
        <end position="530"/>
    </location>
</feature>
<dbReference type="InterPro" id="IPR020556">
    <property type="entry name" value="Amidase_CS"/>
</dbReference>
<feature type="chain" id="PRO_5045142627" evidence="3">
    <location>
        <begin position="32"/>
        <end position="648"/>
    </location>
</feature>
<name>A0ABW1UVJ5_9LACO</name>
<reference evidence="6" key="1">
    <citation type="journal article" date="2019" name="Int. J. Syst. Evol. Microbiol.">
        <title>The Global Catalogue of Microorganisms (GCM) 10K type strain sequencing project: providing services to taxonomists for standard genome sequencing and annotation.</title>
        <authorList>
            <consortium name="The Broad Institute Genomics Platform"/>
            <consortium name="The Broad Institute Genome Sequencing Center for Infectious Disease"/>
            <person name="Wu L."/>
            <person name="Ma J."/>
        </authorList>
    </citation>
    <scope>NUCLEOTIDE SEQUENCE [LARGE SCALE GENOMIC DNA]</scope>
    <source>
        <strain evidence="6">CCM 8895</strain>
    </source>
</reference>
<dbReference type="InterPro" id="IPR023631">
    <property type="entry name" value="Amidase_dom"/>
</dbReference>
<organism evidence="5 6">
    <name type="scientific">Companilactobacillus baiquanensis</name>
    <dbReference type="NCBI Taxonomy" id="2486005"/>
    <lineage>
        <taxon>Bacteria</taxon>
        <taxon>Bacillati</taxon>
        <taxon>Bacillota</taxon>
        <taxon>Bacilli</taxon>
        <taxon>Lactobacillales</taxon>
        <taxon>Lactobacillaceae</taxon>
        <taxon>Companilactobacillus</taxon>
    </lineage>
</organism>
<comment type="caution">
    <text evidence="5">The sequence shown here is derived from an EMBL/GenBank/DDBJ whole genome shotgun (WGS) entry which is preliminary data.</text>
</comment>
<comment type="similarity">
    <text evidence="1">Belongs to the amidase family.</text>
</comment>
<keyword evidence="6" id="KW-1185">Reference proteome</keyword>
<keyword evidence="3" id="KW-0732">Signal</keyword>
<dbReference type="Gene3D" id="3.90.1300.10">
    <property type="entry name" value="Amidase signature (AS) domain"/>
    <property type="match status" value="1"/>
</dbReference>